<keyword evidence="3" id="KW-1185">Reference proteome</keyword>
<dbReference type="AlphaFoldDB" id="A0A9P8PKI8"/>
<keyword evidence="1" id="KW-0175">Coiled coil</keyword>
<evidence type="ECO:0000256" key="1">
    <source>
        <dbReference type="SAM" id="Coils"/>
    </source>
</evidence>
<organism evidence="2 3">
    <name type="scientific">Wickerhamomyces mucosus</name>
    <dbReference type="NCBI Taxonomy" id="1378264"/>
    <lineage>
        <taxon>Eukaryota</taxon>
        <taxon>Fungi</taxon>
        <taxon>Dikarya</taxon>
        <taxon>Ascomycota</taxon>
        <taxon>Saccharomycotina</taxon>
        <taxon>Saccharomycetes</taxon>
        <taxon>Phaffomycetales</taxon>
        <taxon>Wickerhamomycetaceae</taxon>
        <taxon>Wickerhamomyces</taxon>
    </lineage>
</organism>
<evidence type="ECO:0000313" key="3">
    <source>
        <dbReference type="Proteomes" id="UP000769528"/>
    </source>
</evidence>
<proteinExistence type="predicted"/>
<reference evidence="2" key="2">
    <citation type="submission" date="2021-01" db="EMBL/GenBank/DDBJ databases">
        <authorList>
            <person name="Schikora-Tamarit M.A."/>
        </authorList>
    </citation>
    <scope>NUCLEOTIDE SEQUENCE</scope>
    <source>
        <strain evidence="2">CBS6341</strain>
    </source>
</reference>
<gene>
    <name evidence="2" type="ORF">WICMUC_003922</name>
</gene>
<evidence type="ECO:0000313" key="2">
    <source>
        <dbReference type="EMBL" id="KAH3673089.1"/>
    </source>
</evidence>
<dbReference type="Proteomes" id="UP000769528">
    <property type="component" value="Unassembled WGS sequence"/>
</dbReference>
<name>A0A9P8PKI8_9ASCO</name>
<accession>A0A9P8PKI8</accession>
<comment type="caution">
    <text evidence="2">The sequence shown here is derived from an EMBL/GenBank/DDBJ whole genome shotgun (WGS) entry which is preliminary data.</text>
</comment>
<sequence>MFCKKYIEIVERWNESKESKEVSDYCKTNHIYETFIEKFRNHTVLNGITLRIAKTLQNQVEANKLNINEFYNDVRNYLKYAIIDDLFEENENVTNEEKEEIKSEENRILVYKNENDNNRENIHSCKYCEQSGHSIENCQELGKFYNPNYKKERYRYTNYKKEDYRKRYNYNNHEPNWRIQKNTRQEKVKLLVRPSSNKYSNDSENKQDLD</sequence>
<feature type="coiled-coil region" evidence="1">
    <location>
        <begin position="87"/>
        <end position="121"/>
    </location>
</feature>
<reference evidence="2" key="1">
    <citation type="journal article" date="2021" name="Open Biol.">
        <title>Shared evolutionary footprints suggest mitochondrial oxidative damage underlies multiple complex I losses in fungi.</title>
        <authorList>
            <person name="Schikora-Tamarit M.A."/>
            <person name="Marcet-Houben M."/>
            <person name="Nosek J."/>
            <person name="Gabaldon T."/>
        </authorList>
    </citation>
    <scope>NUCLEOTIDE SEQUENCE</scope>
    <source>
        <strain evidence="2">CBS6341</strain>
    </source>
</reference>
<protein>
    <submittedName>
        <fullName evidence="2">Uncharacterized protein</fullName>
    </submittedName>
</protein>
<dbReference type="EMBL" id="JAEUBF010001057">
    <property type="protein sequence ID" value="KAH3673089.1"/>
    <property type="molecule type" value="Genomic_DNA"/>
</dbReference>